<protein>
    <recommendedName>
        <fullName evidence="2">non-specific serine/threonine protein kinase</fullName>
        <ecNumber evidence="2">2.7.11.1</ecNumber>
    </recommendedName>
</protein>
<evidence type="ECO:0000313" key="14">
    <source>
        <dbReference type="Proteomes" id="UP000663829"/>
    </source>
</evidence>
<organism evidence="12 14">
    <name type="scientific">Didymodactylos carnosus</name>
    <dbReference type="NCBI Taxonomy" id="1234261"/>
    <lineage>
        <taxon>Eukaryota</taxon>
        <taxon>Metazoa</taxon>
        <taxon>Spiralia</taxon>
        <taxon>Gnathifera</taxon>
        <taxon>Rotifera</taxon>
        <taxon>Eurotatoria</taxon>
        <taxon>Bdelloidea</taxon>
        <taxon>Philodinida</taxon>
        <taxon>Philodinidae</taxon>
        <taxon>Didymodactylos</taxon>
    </lineage>
</organism>
<dbReference type="AlphaFoldDB" id="A0A814VG02"/>
<keyword evidence="6" id="KW-0547">Nucleotide-binding</keyword>
<evidence type="ECO:0000256" key="9">
    <source>
        <dbReference type="ARBA" id="ARBA00047899"/>
    </source>
</evidence>
<dbReference type="EMBL" id="CAJOBC010007989">
    <property type="protein sequence ID" value="CAF3949292.1"/>
    <property type="molecule type" value="Genomic_DNA"/>
</dbReference>
<evidence type="ECO:0000256" key="10">
    <source>
        <dbReference type="ARBA" id="ARBA00048679"/>
    </source>
</evidence>
<evidence type="ECO:0000256" key="6">
    <source>
        <dbReference type="ARBA" id="ARBA00022741"/>
    </source>
</evidence>
<dbReference type="GO" id="GO:0004674">
    <property type="term" value="F:protein serine/threonine kinase activity"/>
    <property type="evidence" value="ECO:0007669"/>
    <property type="project" value="UniProtKB-KW"/>
</dbReference>
<reference evidence="12" key="1">
    <citation type="submission" date="2021-02" db="EMBL/GenBank/DDBJ databases">
        <authorList>
            <person name="Nowell W R."/>
        </authorList>
    </citation>
    <scope>NUCLEOTIDE SEQUENCE</scope>
</reference>
<dbReference type="GO" id="GO:0005524">
    <property type="term" value="F:ATP binding"/>
    <property type="evidence" value="ECO:0007669"/>
    <property type="project" value="UniProtKB-KW"/>
</dbReference>
<keyword evidence="8" id="KW-0067">ATP-binding</keyword>
<evidence type="ECO:0000256" key="1">
    <source>
        <dbReference type="ARBA" id="ARBA00006692"/>
    </source>
</evidence>
<dbReference type="Gene3D" id="1.10.510.10">
    <property type="entry name" value="Transferase(Phosphotransferase) domain 1"/>
    <property type="match status" value="1"/>
</dbReference>
<comment type="catalytic activity">
    <reaction evidence="9">
        <text>L-threonyl-[protein] + ATP = O-phospho-L-threonyl-[protein] + ADP + H(+)</text>
        <dbReference type="Rhea" id="RHEA:46608"/>
        <dbReference type="Rhea" id="RHEA-COMP:11060"/>
        <dbReference type="Rhea" id="RHEA-COMP:11605"/>
        <dbReference type="ChEBI" id="CHEBI:15378"/>
        <dbReference type="ChEBI" id="CHEBI:30013"/>
        <dbReference type="ChEBI" id="CHEBI:30616"/>
        <dbReference type="ChEBI" id="CHEBI:61977"/>
        <dbReference type="ChEBI" id="CHEBI:456216"/>
        <dbReference type="EC" id="2.7.11.1"/>
    </reaction>
</comment>
<dbReference type="SUPFAM" id="SSF56112">
    <property type="entry name" value="Protein kinase-like (PK-like)"/>
    <property type="match status" value="1"/>
</dbReference>
<feature type="domain" description="Protein kinase" evidence="11">
    <location>
        <begin position="1"/>
        <end position="73"/>
    </location>
</feature>
<proteinExistence type="inferred from homology"/>
<dbReference type="Gene3D" id="4.10.1170.10">
    <property type="entry name" value="MAP kinase activated protein kinase 2"/>
    <property type="match status" value="1"/>
</dbReference>
<dbReference type="EMBL" id="CAJNOQ010007986">
    <property type="protein sequence ID" value="CAF1184952.1"/>
    <property type="molecule type" value="Genomic_DNA"/>
</dbReference>
<evidence type="ECO:0000313" key="13">
    <source>
        <dbReference type="EMBL" id="CAF3949292.1"/>
    </source>
</evidence>
<evidence type="ECO:0000256" key="2">
    <source>
        <dbReference type="ARBA" id="ARBA00012513"/>
    </source>
</evidence>
<keyword evidence="14" id="KW-1185">Reference proteome</keyword>
<gene>
    <name evidence="12" type="ORF">GPM918_LOCUS22898</name>
    <name evidence="13" type="ORF">SRO942_LOCUS22900</name>
</gene>
<dbReference type="InterPro" id="IPR000719">
    <property type="entry name" value="Prot_kinase_dom"/>
</dbReference>
<keyword evidence="4" id="KW-0597">Phosphoprotein</keyword>
<evidence type="ECO:0000313" key="12">
    <source>
        <dbReference type="EMBL" id="CAF1184952.1"/>
    </source>
</evidence>
<evidence type="ECO:0000256" key="5">
    <source>
        <dbReference type="ARBA" id="ARBA00022679"/>
    </source>
</evidence>
<accession>A0A814VG02</accession>
<comment type="similarity">
    <text evidence="1">Belongs to the protein kinase superfamily. CAMK Ser/Thr protein kinase family.</text>
</comment>
<dbReference type="PANTHER" id="PTHR24349">
    <property type="entry name" value="SERINE/THREONINE-PROTEIN KINASE"/>
    <property type="match status" value="1"/>
</dbReference>
<comment type="catalytic activity">
    <reaction evidence="10">
        <text>L-seryl-[protein] + ATP = O-phospho-L-seryl-[protein] + ADP + H(+)</text>
        <dbReference type="Rhea" id="RHEA:17989"/>
        <dbReference type="Rhea" id="RHEA-COMP:9863"/>
        <dbReference type="Rhea" id="RHEA-COMP:11604"/>
        <dbReference type="ChEBI" id="CHEBI:15378"/>
        <dbReference type="ChEBI" id="CHEBI:29999"/>
        <dbReference type="ChEBI" id="CHEBI:30616"/>
        <dbReference type="ChEBI" id="CHEBI:83421"/>
        <dbReference type="ChEBI" id="CHEBI:456216"/>
        <dbReference type="EC" id="2.7.11.1"/>
    </reaction>
</comment>
<keyword evidence="3" id="KW-0723">Serine/threonine-protein kinase</keyword>
<evidence type="ECO:0000256" key="8">
    <source>
        <dbReference type="ARBA" id="ARBA00022840"/>
    </source>
</evidence>
<dbReference type="OrthoDB" id="40902at2759"/>
<dbReference type="InterPro" id="IPR050205">
    <property type="entry name" value="CDPK_Ser/Thr_kinases"/>
</dbReference>
<evidence type="ECO:0000259" key="11">
    <source>
        <dbReference type="PROSITE" id="PS50011"/>
    </source>
</evidence>
<dbReference type="PROSITE" id="PS50011">
    <property type="entry name" value="PROTEIN_KINASE_DOM"/>
    <property type="match status" value="1"/>
</dbReference>
<dbReference type="InterPro" id="IPR011009">
    <property type="entry name" value="Kinase-like_dom_sf"/>
</dbReference>
<dbReference type="Proteomes" id="UP000681722">
    <property type="component" value="Unassembled WGS sequence"/>
</dbReference>
<evidence type="ECO:0000256" key="7">
    <source>
        <dbReference type="ARBA" id="ARBA00022777"/>
    </source>
</evidence>
<dbReference type="EC" id="2.7.11.1" evidence="2"/>
<keyword evidence="5" id="KW-0808">Transferase</keyword>
<name>A0A814VG02_9BILA</name>
<keyword evidence="7" id="KW-0418">Kinase</keyword>
<evidence type="ECO:0000256" key="4">
    <source>
        <dbReference type="ARBA" id="ARBA00022553"/>
    </source>
</evidence>
<comment type="caution">
    <text evidence="12">The sequence shown here is derived from an EMBL/GenBank/DDBJ whole genome shotgun (WGS) entry which is preliminary data.</text>
</comment>
<sequence>MYILLCGYPPFYSKHSLPISPGMKTKIRAGEYRFPEADWCMVSDEAKNLIQAMLTVEPEKRPNIETILKSSWLSEFTTHSNTPLNTSRILMEELEQWNDIEAAICETNKYNRMPSDEKINISTSDNGILQRRQERQNNNNKK</sequence>
<dbReference type="InterPro" id="IPR027442">
    <property type="entry name" value="MAPKAPK_C"/>
</dbReference>
<dbReference type="Proteomes" id="UP000663829">
    <property type="component" value="Unassembled WGS sequence"/>
</dbReference>
<evidence type="ECO:0000256" key="3">
    <source>
        <dbReference type="ARBA" id="ARBA00022527"/>
    </source>
</evidence>